<feature type="region of interest" description="Disordered" evidence="1">
    <location>
        <begin position="42"/>
        <end position="79"/>
    </location>
</feature>
<feature type="compositionally biased region" description="Low complexity" evidence="1">
    <location>
        <begin position="42"/>
        <end position="60"/>
    </location>
</feature>
<dbReference type="InterPro" id="IPR014917">
    <property type="entry name" value="DUF1800"/>
</dbReference>
<sequence>MTEREAVAHLLRRATFGPTADEVDAAERVGVAATLDALLTPATPDRGAAATPLPALGPDPYAALAEKPSREQRQQANRERREQVLTLTGWWLDRMVAADDQVAEKLLFFWHGHWATSAQKVRSAPLLLRQLETLRRHGRGPLEPLVTAMVRDPALILWLDGQKNTRKAPNENLARELMELFTLGIGGGYTESDVKEGARALTGWVVDRRTGAARFEARRHDPRPKTILGATGDLDAEAYARLLAGRPETARFVAARLWFRYAGPQPAAPADLAGPDTAATLRRVFTAPAFAQTRDTLVKQPVEWLVGALRQLGVRPSALPEQRRRQVLAGLNAMDQVPLR</sequence>
<feature type="compositionally biased region" description="Basic and acidic residues" evidence="1">
    <location>
        <begin position="67"/>
        <end position="79"/>
    </location>
</feature>
<evidence type="ECO:0000313" key="3">
    <source>
        <dbReference type="Proteomes" id="UP000281726"/>
    </source>
</evidence>
<evidence type="ECO:0000313" key="2">
    <source>
        <dbReference type="EMBL" id="RKN43587.1"/>
    </source>
</evidence>
<name>A0A3A9Z8L2_9ACTN</name>
<dbReference type="Pfam" id="PF08811">
    <property type="entry name" value="DUF1800"/>
    <property type="match status" value="1"/>
</dbReference>
<dbReference type="AlphaFoldDB" id="A0A3A9Z8L2"/>
<comment type="caution">
    <text evidence="2">The sequence shown here is derived from an EMBL/GenBank/DDBJ whole genome shotgun (WGS) entry which is preliminary data.</text>
</comment>
<accession>A0A3A9Z8L2</accession>
<feature type="non-terminal residue" evidence="2">
    <location>
        <position position="340"/>
    </location>
</feature>
<reference evidence="2 3" key="1">
    <citation type="journal article" date="2004" name="Syst. Appl. Microbiol.">
        <title>Cryptoendolithic actinomycetes from antarctic sandstone rock samples: Micromonospora endolithica sp. nov. and two isolates related to Micromonospora coerulea Jensen 1932.</title>
        <authorList>
            <person name="Hirsch P."/>
            <person name="Mevs U."/>
            <person name="Kroppenstedt R.M."/>
            <person name="Schumann P."/>
            <person name="Stackebrandt E."/>
        </authorList>
    </citation>
    <scope>NUCLEOTIDE SEQUENCE [LARGE SCALE GENOMIC DNA]</scope>
    <source>
        <strain evidence="2 3">JCM 12677</strain>
    </source>
</reference>
<dbReference type="EMBL" id="RBAK01000008">
    <property type="protein sequence ID" value="RKN43587.1"/>
    <property type="molecule type" value="Genomic_DNA"/>
</dbReference>
<dbReference type="RefSeq" id="WP_147442473.1">
    <property type="nucleotide sequence ID" value="NZ_RBAK01000008.1"/>
</dbReference>
<dbReference type="Proteomes" id="UP000281726">
    <property type="component" value="Unassembled WGS sequence"/>
</dbReference>
<keyword evidence="3" id="KW-1185">Reference proteome</keyword>
<evidence type="ECO:0000256" key="1">
    <source>
        <dbReference type="SAM" id="MobiDB-lite"/>
    </source>
</evidence>
<gene>
    <name evidence="2" type="ORF">D7223_21420</name>
</gene>
<proteinExistence type="predicted"/>
<organism evidence="2 3">
    <name type="scientific">Micromonospora endolithica</name>
    <dbReference type="NCBI Taxonomy" id="230091"/>
    <lineage>
        <taxon>Bacteria</taxon>
        <taxon>Bacillati</taxon>
        <taxon>Actinomycetota</taxon>
        <taxon>Actinomycetes</taxon>
        <taxon>Micromonosporales</taxon>
        <taxon>Micromonosporaceae</taxon>
        <taxon>Micromonospora</taxon>
    </lineage>
</organism>
<protein>
    <submittedName>
        <fullName evidence="2">DUF1800 domain-containing protein</fullName>
    </submittedName>
</protein>